<sequence length="704" mass="80064">MKFFDRICETLTRALGLTALSPWADDGVSQRPLQTPVIQEALFPTSNGPPLAAETLQSTHPWRSKPKLPPGPIFSPPNSSPGFTCDYSAMRGWRHTAAPGNRISWLEKPISKDNPTGGIYNIFTDYDQYSPIGTTRKYHLNVTDHAINADGVTRRNGGKVFNLQYPGPWIEACWGDTVEITVENHLRYNGTTIHWHGVRMLNQFEMDGVNGITQCPIAPGDKFTYRFRVTQYGTSWYHSHYSLQYADGLAGPMTFHGPSSADYDVALDPFLFSDWSHNSAFEDYGLELRKPPIKMQTVILNGKGFYNCSKSQPPNPDCDDKLAPPIFEQVFQRGRKYLLRLINTSTASTFIFSIDKHMLQVVSMDFVAIEPYYRDSILVGIGQRYHVVVEARPSNDLIPTEDQNYWIRIVGAAGCFNIEEGQQNELLGIVRYNAGSTKRPTTTSYQFSKECADEPYPSLVPVVPQTVSAREHPANNVDPDHGDNFEVGFEAPSINYTVPHGNFSRWDIIDQQPMWLEFGDPTINHYTDQHWTNSNYAIITENYGKDDWVYLIVTANGTTKQHAEGKRQFAAVAHPIHLHGHDFMLLAQENREFHMDDLKNGTFKYDNPPRRDVALLPSKGYLALGFKTDNPGIWIMHCHIAWHASSGLALQIRERNPDIKLLDPFLKEKNRVCKNWHDWYSKTDETGRHVNWFHAEEFQEDSGI</sequence>
<comment type="caution">
    <text evidence="8">The sequence shown here is derived from an EMBL/GenBank/DDBJ whole genome shotgun (WGS) entry which is preliminary data.</text>
</comment>
<dbReference type="Proteomes" id="UP001590951">
    <property type="component" value="Unassembled WGS sequence"/>
</dbReference>
<dbReference type="SUPFAM" id="SSF49503">
    <property type="entry name" value="Cupredoxins"/>
    <property type="match status" value="3"/>
</dbReference>
<dbReference type="InterPro" id="IPR011707">
    <property type="entry name" value="Cu-oxidase-like_N"/>
</dbReference>
<name>A0ABR4B8E9_9LECA</name>
<keyword evidence="4" id="KW-0186">Copper</keyword>
<dbReference type="PANTHER" id="PTHR11709:SF71">
    <property type="entry name" value="OXIDOREDUCTASE TPCJ"/>
    <property type="match status" value="1"/>
</dbReference>
<dbReference type="InterPro" id="IPR033138">
    <property type="entry name" value="Cu_oxidase_CS"/>
</dbReference>
<feature type="domain" description="Plastocyanin-like" evidence="7">
    <location>
        <begin position="145"/>
        <end position="258"/>
    </location>
</feature>
<keyword evidence="2" id="KW-0479">Metal-binding</keyword>
<evidence type="ECO:0000259" key="6">
    <source>
        <dbReference type="Pfam" id="PF07731"/>
    </source>
</evidence>
<evidence type="ECO:0000313" key="8">
    <source>
        <dbReference type="EMBL" id="KAL2053331.1"/>
    </source>
</evidence>
<feature type="domain" description="Plastocyanin-like" evidence="5">
    <location>
        <begin position="270"/>
        <end position="433"/>
    </location>
</feature>
<keyword evidence="3" id="KW-0560">Oxidoreductase</keyword>
<evidence type="ECO:0008006" key="10">
    <source>
        <dbReference type="Google" id="ProtNLM"/>
    </source>
</evidence>
<accession>A0ABR4B8E9</accession>
<comment type="similarity">
    <text evidence="1">Belongs to the multicopper oxidase family.</text>
</comment>
<dbReference type="CDD" id="cd13854">
    <property type="entry name" value="CuRO_1_MaLCC_like"/>
    <property type="match status" value="1"/>
</dbReference>
<dbReference type="InterPro" id="IPR008972">
    <property type="entry name" value="Cupredoxin"/>
</dbReference>
<dbReference type="EMBL" id="JBHFEH010000021">
    <property type="protein sequence ID" value="KAL2053331.1"/>
    <property type="molecule type" value="Genomic_DNA"/>
</dbReference>
<evidence type="ECO:0000256" key="4">
    <source>
        <dbReference type="ARBA" id="ARBA00023008"/>
    </source>
</evidence>
<organism evidence="8 9">
    <name type="scientific">Lepraria finkii</name>
    <dbReference type="NCBI Taxonomy" id="1340010"/>
    <lineage>
        <taxon>Eukaryota</taxon>
        <taxon>Fungi</taxon>
        <taxon>Dikarya</taxon>
        <taxon>Ascomycota</taxon>
        <taxon>Pezizomycotina</taxon>
        <taxon>Lecanoromycetes</taxon>
        <taxon>OSLEUM clade</taxon>
        <taxon>Lecanoromycetidae</taxon>
        <taxon>Lecanorales</taxon>
        <taxon>Lecanorineae</taxon>
        <taxon>Stereocaulaceae</taxon>
        <taxon>Lepraria</taxon>
    </lineage>
</organism>
<gene>
    <name evidence="8" type="ORF">ABVK25_006325</name>
</gene>
<evidence type="ECO:0000313" key="9">
    <source>
        <dbReference type="Proteomes" id="UP001590951"/>
    </source>
</evidence>
<evidence type="ECO:0000256" key="2">
    <source>
        <dbReference type="ARBA" id="ARBA00022723"/>
    </source>
</evidence>
<evidence type="ECO:0000259" key="5">
    <source>
        <dbReference type="Pfam" id="PF00394"/>
    </source>
</evidence>
<dbReference type="PROSITE" id="PS00079">
    <property type="entry name" value="MULTICOPPER_OXIDASE1"/>
    <property type="match status" value="1"/>
</dbReference>
<dbReference type="Pfam" id="PF00394">
    <property type="entry name" value="Cu-oxidase"/>
    <property type="match status" value="1"/>
</dbReference>
<evidence type="ECO:0000256" key="1">
    <source>
        <dbReference type="ARBA" id="ARBA00010609"/>
    </source>
</evidence>
<protein>
    <recommendedName>
        <fullName evidence="10">Laccase</fullName>
    </recommendedName>
</protein>
<dbReference type="InterPro" id="IPR002355">
    <property type="entry name" value="Cu_oxidase_Cu_BS"/>
</dbReference>
<dbReference type="Pfam" id="PF07732">
    <property type="entry name" value="Cu-oxidase_3"/>
    <property type="match status" value="1"/>
</dbReference>
<dbReference type="PANTHER" id="PTHR11709">
    <property type="entry name" value="MULTI-COPPER OXIDASE"/>
    <property type="match status" value="1"/>
</dbReference>
<keyword evidence="9" id="KW-1185">Reference proteome</keyword>
<dbReference type="CDD" id="cd13901">
    <property type="entry name" value="CuRO_3_MaLCC_like"/>
    <property type="match status" value="1"/>
</dbReference>
<dbReference type="PROSITE" id="PS00080">
    <property type="entry name" value="MULTICOPPER_OXIDASE2"/>
    <property type="match status" value="1"/>
</dbReference>
<proteinExistence type="inferred from homology"/>
<evidence type="ECO:0000259" key="7">
    <source>
        <dbReference type="Pfam" id="PF07732"/>
    </source>
</evidence>
<dbReference type="InterPro" id="IPR011706">
    <property type="entry name" value="Cu-oxidase_C"/>
</dbReference>
<feature type="domain" description="Plastocyanin-like" evidence="6">
    <location>
        <begin position="527"/>
        <end position="656"/>
    </location>
</feature>
<dbReference type="Pfam" id="PF07731">
    <property type="entry name" value="Cu-oxidase_2"/>
    <property type="match status" value="1"/>
</dbReference>
<evidence type="ECO:0000256" key="3">
    <source>
        <dbReference type="ARBA" id="ARBA00023002"/>
    </source>
</evidence>
<dbReference type="InterPro" id="IPR045087">
    <property type="entry name" value="Cu-oxidase_fam"/>
</dbReference>
<reference evidence="8 9" key="1">
    <citation type="submission" date="2024-09" db="EMBL/GenBank/DDBJ databases">
        <title>Rethinking Asexuality: The Enigmatic Case of Functional Sexual Genes in Lepraria (Stereocaulaceae).</title>
        <authorList>
            <person name="Doellman M."/>
            <person name="Sun Y."/>
            <person name="Barcenas-Pena A."/>
            <person name="Lumbsch H.T."/>
            <person name="Grewe F."/>
        </authorList>
    </citation>
    <scope>NUCLEOTIDE SEQUENCE [LARGE SCALE GENOMIC DNA]</scope>
    <source>
        <strain evidence="8 9">Grewe 0041</strain>
    </source>
</reference>
<dbReference type="CDD" id="cd13880">
    <property type="entry name" value="CuRO_2_MaLCC_like"/>
    <property type="match status" value="1"/>
</dbReference>
<dbReference type="InterPro" id="IPR001117">
    <property type="entry name" value="Cu-oxidase_2nd"/>
</dbReference>
<dbReference type="Gene3D" id="2.60.40.420">
    <property type="entry name" value="Cupredoxins - blue copper proteins"/>
    <property type="match status" value="3"/>
</dbReference>